<evidence type="ECO:0000313" key="10">
    <source>
        <dbReference type="Proteomes" id="UP000734854"/>
    </source>
</evidence>
<dbReference type="GO" id="GO:0005634">
    <property type="term" value="C:nucleus"/>
    <property type="evidence" value="ECO:0007669"/>
    <property type="project" value="UniProtKB-SubCell"/>
</dbReference>
<name>A0A8J5KK30_ZINOF</name>
<dbReference type="PANTHER" id="PTHR32467">
    <property type="entry name" value="AP2-LIKE ETHYLENE-RESPONSIVE TRANSCRIPTION FACTOR"/>
    <property type="match status" value="1"/>
</dbReference>
<keyword evidence="2" id="KW-0805">Transcription regulation</keyword>
<gene>
    <name evidence="9" type="ORF">ZIOFF_059262</name>
</gene>
<evidence type="ECO:0000256" key="7">
    <source>
        <dbReference type="SAM" id="MobiDB-lite"/>
    </source>
</evidence>
<dbReference type="InterPro" id="IPR016177">
    <property type="entry name" value="DNA-bd_dom_sf"/>
</dbReference>
<reference evidence="9 10" key="1">
    <citation type="submission" date="2020-08" db="EMBL/GenBank/DDBJ databases">
        <title>Plant Genome Project.</title>
        <authorList>
            <person name="Zhang R.-G."/>
        </authorList>
    </citation>
    <scope>NUCLEOTIDE SEQUENCE [LARGE SCALE GENOMIC DNA]</scope>
    <source>
        <tissue evidence="9">Rhizome</tissue>
    </source>
</reference>
<accession>A0A8J5KK30</accession>
<evidence type="ECO:0000256" key="3">
    <source>
        <dbReference type="ARBA" id="ARBA00023125"/>
    </source>
</evidence>
<keyword evidence="4" id="KW-0804">Transcription</keyword>
<dbReference type="InterPro" id="IPR036955">
    <property type="entry name" value="AP2/ERF_dom_sf"/>
</dbReference>
<evidence type="ECO:0000256" key="4">
    <source>
        <dbReference type="ARBA" id="ARBA00023163"/>
    </source>
</evidence>
<proteinExistence type="inferred from homology"/>
<dbReference type="SUPFAM" id="SSF54171">
    <property type="entry name" value="DNA-binding domain"/>
    <property type="match status" value="2"/>
</dbReference>
<dbReference type="SMART" id="SM00380">
    <property type="entry name" value="AP2"/>
    <property type="match status" value="2"/>
</dbReference>
<protein>
    <recommendedName>
        <fullName evidence="8">AP2/ERF domain-containing protein</fullName>
    </recommendedName>
</protein>
<dbReference type="GO" id="GO:0003700">
    <property type="term" value="F:DNA-binding transcription factor activity"/>
    <property type="evidence" value="ECO:0007669"/>
    <property type="project" value="InterPro"/>
</dbReference>
<feature type="region of interest" description="Disordered" evidence="7">
    <location>
        <begin position="165"/>
        <end position="184"/>
    </location>
</feature>
<comment type="subcellular location">
    <subcellularLocation>
        <location evidence="1">Nucleus</location>
    </subcellularLocation>
</comment>
<keyword evidence="10" id="KW-1185">Reference proteome</keyword>
<dbReference type="InterPro" id="IPR001471">
    <property type="entry name" value="AP2/ERF_dom"/>
</dbReference>
<evidence type="ECO:0000256" key="6">
    <source>
        <dbReference type="ARBA" id="ARBA00037973"/>
    </source>
</evidence>
<feature type="region of interest" description="Disordered" evidence="7">
    <location>
        <begin position="1"/>
        <end position="31"/>
    </location>
</feature>
<organism evidence="9 10">
    <name type="scientific">Zingiber officinale</name>
    <name type="common">Ginger</name>
    <name type="synonym">Amomum zingiber</name>
    <dbReference type="NCBI Taxonomy" id="94328"/>
    <lineage>
        <taxon>Eukaryota</taxon>
        <taxon>Viridiplantae</taxon>
        <taxon>Streptophyta</taxon>
        <taxon>Embryophyta</taxon>
        <taxon>Tracheophyta</taxon>
        <taxon>Spermatophyta</taxon>
        <taxon>Magnoliopsida</taxon>
        <taxon>Liliopsida</taxon>
        <taxon>Zingiberales</taxon>
        <taxon>Zingiberaceae</taxon>
        <taxon>Zingiber</taxon>
    </lineage>
</organism>
<keyword evidence="3" id="KW-0238">DNA-binding</keyword>
<keyword evidence="5" id="KW-0539">Nucleus</keyword>
<feature type="domain" description="AP2/ERF" evidence="8">
    <location>
        <begin position="30"/>
        <end position="158"/>
    </location>
</feature>
<comment type="similarity">
    <text evidence="6">Belongs to the AP2/ERF transcription factor family. AP2 subfamily.</text>
</comment>
<evidence type="ECO:0000256" key="2">
    <source>
        <dbReference type="ARBA" id="ARBA00023015"/>
    </source>
</evidence>
<dbReference type="CDD" id="cd00018">
    <property type="entry name" value="AP2"/>
    <property type="match status" value="1"/>
</dbReference>
<evidence type="ECO:0000313" key="9">
    <source>
        <dbReference type="EMBL" id="KAG6482629.1"/>
    </source>
</evidence>
<comment type="caution">
    <text evidence="9">The sequence shown here is derived from an EMBL/GenBank/DDBJ whole genome shotgun (WGS) entry which is preliminary data.</text>
</comment>
<dbReference type="Gene3D" id="3.30.730.10">
    <property type="entry name" value="AP2/ERF domain"/>
    <property type="match status" value="2"/>
</dbReference>
<evidence type="ECO:0000256" key="1">
    <source>
        <dbReference type="ARBA" id="ARBA00004123"/>
    </source>
</evidence>
<sequence>MVTSPSPSESSSRKPKNSKDKTPSKRRTSVFRGVTRHRWTGKFEAHLWDKNFRNPTNNKKGRQIYLGAYDDEKDAAECEEMKGMSRENYLACLRRKSNGFSRGLSKYRGVARWEARIKKDFDKKYLYLGTFESENEAARAYDLAAIMLRGPDAITNFDSASYSLEHSPSSPLSPPSPSSMTPRELKSFTFPLDETMFSFGDHQRGLFDVLLQHYDHHRAVICSRLSDFDDDNNDRLDLLFDNSFA</sequence>
<dbReference type="Proteomes" id="UP000734854">
    <property type="component" value="Unassembled WGS sequence"/>
</dbReference>
<evidence type="ECO:0000256" key="5">
    <source>
        <dbReference type="ARBA" id="ARBA00023242"/>
    </source>
</evidence>
<dbReference type="PRINTS" id="PR00367">
    <property type="entry name" value="ETHRSPELEMNT"/>
</dbReference>
<dbReference type="GO" id="GO:0003677">
    <property type="term" value="F:DNA binding"/>
    <property type="evidence" value="ECO:0007669"/>
    <property type="project" value="UniProtKB-KW"/>
</dbReference>
<dbReference type="EMBL" id="JACMSC010000016">
    <property type="protein sequence ID" value="KAG6482629.1"/>
    <property type="molecule type" value="Genomic_DNA"/>
</dbReference>
<feature type="compositionally biased region" description="Low complexity" evidence="7">
    <location>
        <begin position="1"/>
        <end position="10"/>
    </location>
</feature>
<dbReference type="PROSITE" id="PS51032">
    <property type="entry name" value="AP2_ERF"/>
    <property type="match status" value="1"/>
</dbReference>
<dbReference type="PANTHER" id="PTHR32467:SF97">
    <property type="entry name" value="ETHYLENE-RESPONSIVE TRANSCRIPTION FACTOR WRI1"/>
    <property type="match status" value="1"/>
</dbReference>
<dbReference type="AlphaFoldDB" id="A0A8J5KK30"/>
<evidence type="ECO:0000259" key="8">
    <source>
        <dbReference type="PROSITE" id="PS51032"/>
    </source>
</evidence>